<feature type="non-terminal residue" evidence="1">
    <location>
        <position position="1"/>
    </location>
</feature>
<evidence type="ECO:0000313" key="2">
    <source>
        <dbReference type="Proteomes" id="UP001233999"/>
    </source>
</evidence>
<comment type="caution">
    <text evidence="1">The sequence shown here is derived from an EMBL/GenBank/DDBJ whole genome shotgun (WGS) entry which is preliminary data.</text>
</comment>
<sequence length="54" mass="5964">VGDPYVDLLLGQPALQDDVVLVVSGGTATLSHTSRSHEERVSLWVHPGQRKWKK</sequence>
<dbReference type="EMBL" id="JASPKZ010001228">
    <property type="protein sequence ID" value="KAJ9598351.1"/>
    <property type="molecule type" value="Genomic_DNA"/>
</dbReference>
<keyword evidence="2" id="KW-1185">Reference proteome</keyword>
<name>A0AAD8AGT7_DIPPU</name>
<accession>A0AAD8AGT7</accession>
<gene>
    <name evidence="1" type="ORF">L9F63_010967</name>
</gene>
<feature type="non-terminal residue" evidence="1">
    <location>
        <position position="54"/>
    </location>
</feature>
<organism evidence="1 2">
    <name type="scientific">Diploptera punctata</name>
    <name type="common">Pacific beetle cockroach</name>
    <dbReference type="NCBI Taxonomy" id="6984"/>
    <lineage>
        <taxon>Eukaryota</taxon>
        <taxon>Metazoa</taxon>
        <taxon>Ecdysozoa</taxon>
        <taxon>Arthropoda</taxon>
        <taxon>Hexapoda</taxon>
        <taxon>Insecta</taxon>
        <taxon>Pterygota</taxon>
        <taxon>Neoptera</taxon>
        <taxon>Polyneoptera</taxon>
        <taxon>Dictyoptera</taxon>
        <taxon>Blattodea</taxon>
        <taxon>Blaberoidea</taxon>
        <taxon>Blaberidae</taxon>
        <taxon>Diplopterinae</taxon>
        <taxon>Diploptera</taxon>
    </lineage>
</organism>
<dbReference type="AlphaFoldDB" id="A0AAD8AGT7"/>
<evidence type="ECO:0000313" key="1">
    <source>
        <dbReference type="EMBL" id="KAJ9598351.1"/>
    </source>
</evidence>
<dbReference type="Proteomes" id="UP001233999">
    <property type="component" value="Unassembled WGS sequence"/>
</dbReference>
<protein>
    <submittedName>
        <fullName evidence="1">Uncharacterized protein</fullName>
    </submittedName>
</protein>
<reference evidence="1" key="1">
    <citation type="journal article" date="2023" name="IScience">
        <title>Live-bearing cockroach genome reveals convergent evolutionary mechanisms linked to viviparity in insects and beyond.</title>
        <authorList>
            <person name="Fouks B."/>
            <person name="Harrison M.C."/>
            <person name="Mikhailova A.A."/>
            <person name="Marchal E."/>
            <person name="English S."/>
            <person name="Carruthers M."/>
            <person name="Jennings E.C."/>
            <person name="Chiamaka E.L."/>
            <person name="Frigard R.A."/>
            <person name="Pippel M."/>
            <person name="Attardo G.M."/>
            <person name="Benoit J.B."/>
            <person name="Bornberg-Bauer E."/>
            <person name="Tobe S.S."/>
        </authorList>
    </citation>
    <scope>NUCLEOTIDE SEQUENCE</scope>
    <source>
        <strain evidence="1">Stay&amp;Tobe</strain>
    </source>
</reference>
<reference evidence="1" key="2">
    <citation type="submission" date="2023-05" db="EMBL/GenBank/DDBJ databases">
        <authorList>
            <person name="Fouks B."/>
        </authorList>
    </citation>
    <scope>NUCLEOTIDE SEQUENCE</scope>
    <source>
        <strain evidence="1">Stay&amp;Tobe</strain>
        <tissue evidence="1">Testes</tissue>
    </source>
</reference>
<proteinExistence type="predicted"/>